<dbReference type="PANTHER" id="PTHR47786:SF2">
    <property type="entry name" value="GLYCOSYL HYDROLASE FAMILY 13 CATALYTIC DOMAIN-CONTAINING PROTEIN"/>
    <property type="match status" value="1"/>
</dbReference>
<evidence type="ECO:0000313" key="9">
    <source>
        <dbReference type="EMBL" id="MBB3043679.1"/>
    </source>
</evidence>
<dbReference type="InterPro" id="IPR026585">
    <property type="entry name" value="GlgE"/>
</dbReference>
<dbReference type="InterPro" id="IPR017853">
    <property type="entry name" value="GH"/>
</dbReference>
<comment type="similarity">
    <text evidence="6">Belongs to the glycosyl hydrolase 13 family. GlgE subfamily.</text>
</comment>
<dbReference type="InterPro" id="IPR049171">
    <property type="entry name" value="GLGE_C"/>
</dbReference>
<evidence type="ECO:0000256" key="3">
    <source>
        <dbReference type="ARBA" id="ARBA00022679"/>
    </source>
</evidence>
<dbReference type="Proteomes" id="UP000589626">
    <property type="component" value="Unassembled WGS sequence"/>
</dbReference>
<comment type="subunit">
    <text evidence="1 6">Homodimer.</text>
</comment>
<dbReference type="EMBL" id="JACHWR010000002">
    <property type="protein sequence ID" value="MBB3043679.1"/>
    <property type="molecule type" value="Genomic_DNA"/>
</dbReference>
<dbReference type="Gene3D" id="1.20.58.80">
    <property type="entry name" value="Phosphotransferase system, lactose/cellobiose-type IIA subunit"/>
    <property type="match status" value="1"/>
</dbReference>
<dbReference type="Gene3D" id="2.60.40.10">
    <property type="entry name" value="Immunoglobulins"/>
    <property type="match status" value="1"/>
</dbReference>
<evidence type="ECO:0000256" key="6">
    <source>
        <dbReference type="HAMAP-Rule" id="MF_02124"/>
    </source>
</evidence>
<keyword evidence="3 6" id="KW-0808">Transferase</keyword>
<feature type="domain" description="Glycosyl hydrolase family 13 catalytic" evidence="8">
    <location>
        <begin position="201"/>
        <end position="535"/>
    </location>
</feature>
<gene>
    <name evidence="6" type="primary">glgE</name>
    <name evidence="9" type="ORF">FHU40_003497</name>
</gene>
<feature type="binding site" evidence="6">
    <location>
        <position position="319"/>
    </location>
    <ligand>
        <name>alpha-maltose 1-phosphate</name>
        <dbReference type="ChEBI" id="CHEBI:63576"/>
    </ligand>
</feature>
<protein>
    <recommendedName>
        <fullName evidence="6">Alpha-1,4-glucan:maltose-1-phosphate maltosyltransferase</fullName>
        <shortName evidence="6">GMPMT</shortName>
        <ecNumber evidence="6">2.4.99.16</ecNumber>
    </recommendedName>
    <alternativeName>
        <fullName evidence="6">(1-&gt;4)-alpha-D-glucan:maltose-1-phosphate alpha-D-maltosyltransferase</fullName>
    </alternativeName>
</protein>
<feature type="binding site" evidence="6">
    <location>
        <position position="259"/>
    </location>
    <ligand>
        <name>alpha-maltose 1-phosphate</name>
        <dbReference type="ChEBI" id="CHEBI:63576"/>
    </ligand>
</feature>
<dbReference type="AlphaFoldDB" id="A0A7W4VYG2"/>
<evidence type="ECO:0000256" key="4">
    <source>
        <dbReference type="ARBA" id="ARBA00023277"/>
    </source>
</evidence>
<dbReference type="SMART" id="SM00642">
    <property type="entry name" value="Aamy"/>
    <property type="match status" value="1"/>
</dbReference>
<dbReference type="InterPro" id="IPR013783">
    <property type="entry name" value="Ig-like_fold"/>
</dbReference>
<sequence>MVGRIPVMDVTPLVDLGRQPAKATVGEPFPVTASVFREGHDQLGAEVVLTDPAGRRRPPVRMVPDADVPDRHVAWVTPDSPGAWTFEIAAWSDPVATWQHDTGLKVPAGVDVELMFTEGRLLLERVRATLDPRDPHTPDATAVLGAGIEAAADVARPAAARLAVLQAPELEAVLTAHPLRELLTVEGPYPAYADRSKALCSSWYEFFPRSEGATKDPKTGKVTSGSLRTAAKRLDAVAAMGFDVVYLPPVHPIGEVNRKGPNNTLDPGPDDTGSPWAIGSRYGGHDAIHPDLGTFDDFDAFVGRANSLGLEVALDLALQAAPDHPWVTSHPEWFTTRADGTIAYAENPPKKYQDIYPINFDNDPSGICQEVLRIVRLWMSHGVRIFRVDNPHTKPVAFWEWLLKEIRRTDPDVVFLSEAFTRPAMMHALGAIGFHQSYTYFTWRNTKWELEDYLQELSHRSDHLMRPNLFVNTPDILHAYLQYGGPAAFKIRATIAATASPSWGVYAGFELFEHVAVRPGSEEYLDSEKYQIRIRDWDAAEREGRSLAPYLTRLNEIRRAHPALRLLRNLSIHWSDDENILVFSKRAGGFETGASAPSSTTGGSASALSSTTGGSASAPSTTTGGSASAPSTTTGGSASAPSTTTGGSASAPSSTTGDDVVIVVVNVDPHAARETTVHLDMAALGLGDTDSFVVHDEISGADWTWSQHNYVRLDPYQEPAHVLTLRSTR</sequence>
<dbReference type="Gene3D" id="3.20.20.80">
    <property type="entry name" value="Glycosidases"/>
    <property type="match status" value="1"/>
</dbReference>
<dbReference type="CDD" id="cd11344">
    <property type="entry name" value="AmyAc_GlgE_like"/>
    <property type="match status" value="1"/>
</dbReference>
<reference evidence="9 10" key="1">
    <citation type="submission" date="2020-08" db="EMBL/GenBank/DDBJ databases">
        <title>Sequencing the genomes of 1000 actinobacteria strains.</title>
        <authorList>
            <person name="Klenk H.-P."/>
        </authorList>
    </citation>
    <scope>NUCLEOTIDE SEQUENCE [LARGE SCALE GENOMIC DNA]</scope>
    <source>
        <strain evidence="9 10">DSM 105498</strain>
    </source>
</reference>
<evidence type="ECO:0000256" key="1">
    <source>
        <dbReference type="ARBA" id="ARBA00011738"/>
    </source>
</evidence>
<feature type="binding site" evidence="6">
    <location>
        <position position="390"/>
    </location>
    <ligand>
        <name>alpha-maltose 1-phosphate</name>
        <dbReference type="ChEBI" id="CHEBI:63576"/>
    </ligand>
</feature>
<keyword evidence="4 6" id="KW-0119">Carbohydrate metabolism</keyword>
<comment type="function">
    <text evidence="6">Maltosyltransferase that uses maltose 1-phosphate (M1P) as the sugar donor to elongate linear or branched alpha-(1-&gt;4)-glucans. Is involved in a branched alpha-glucan biosynthetic pathway from trehalose, together with TreS, Mak and GlgB.</text>
</comment>
<feature type="active site" description="Proton donor" evidence="6">
    <location>
        <position position="418"/>
    </location>
</feature>
<dbReference type="Gene3D" id="2.60.40.1180">
    <property type="entry name" value="Golgi alpha-mannosidase II"/>
    <property type="match status" value="1"/>
</dbReference>
<name>A0A7W4VYG2_9ACTN</name>
<dbReference type="Pfam" id="PF11896">
    <property type="entry name" value="GlgE_dom_N_S"/>
    <property type="match status" value="1"/>
</dbReference>
<evidence type="ECO:0000256" key="5">
    <source>
        <dbReference type="ARBA" id="ARBA00048735"/>
    </source>
</evidence>
<dbReference type="EC" id="2.4.99.16" evidence="6"/>
<comment type="catalytic activity">
    <reaction evidence="5 6">
        <text>alpha-maltose 1-phosphate + [(1-&gt;4)-alpha-D-glucosyl](n) = [(1-&gt;4)-alpha-D-glucosyl](n+2) + phosphate</text>
        <dbReference type="Rhea" id="RHEA:42692"/>
        <dbReference type="Rhea" id="RHEA-COMP:9584"/>
        <dbReference type="Rhea" id="RHEA-COMP:10183"/>
        <dbReference type="ChEBI" id="CHEBI:15444"/>
        <dbReference type="ChEBI" id="CHEBI:43474"/>
        <dbReference type="ChEBI" id="CHEBI:63576"/>
        <dbReference type="EC" id="2.4.99.16"/>
    </reaction>
</comment>
<feature type="site" description="Transition state stabilizer" evidence="6">
    <location>
        <position position="475"/>
    </location>
</feature>
<feature type="region of interest" description="Disordered" evidence="7">
    <location>
        <begin position="593"/>
        <end position="656"/>
    </location>
</feature>
<keyword evidence="10" id="KW-1185">Reference proteome</keyword>
<dbReference type="GO" id="GO:0030979">
    <property type="term" value="P:alpha-glucan biosynthetic process"/>
    <property type="evidence" value="ECO:0007669"/>
    <property type="project" value="UniProtKB-UniRule"/>
</dbReference>
<feature type="binding site" evidence="6">
    <location>
        <begin position="529"/>
        <end position="530"/>
    </location>
    <ligand>
        <name>alpha-maltose 1-phosphate</name>
        <dbReference type="ChEBI" id="CHEBI:63576"/>
    </ligand>
</feature>
<dbReference type="Pfam" id="PF21702">
    <property type="entry name" value="GLGE_C"/>
    <property type="match status" value="1"/>
</dbReference>
<evidence type="ECO:0000259" key="8">
    <source>
        <dbReference type="SMART" id="SM00642"/>
    </source>
</evidence>
<evidence type="ECO:0000256" key="2">
    <source>
        <dbReference type="ARBA" id="ARBA00022676"/>
    </source>
</evidence>
<dbReference type="PANTHER" id="PTHR47786">
    <property type="entry name" value="ALPHA-1,4-GLUCAN:MALTOSE-1-PHOSPHATE MALTOSYLTRANSFERASE"/>
    <property type="match status" value="1"/>
</dbReference>
<dbReference type="InterPro" id="IPR013780">
    <property type="entry name" value="Glyco_hydro_b"/>
</dbReference>
<accession>A0A7W4VYG2</accession>
<feature type="binding site" evidence="6">
    <location>
        <position position="354"/>
    </location>
    <ligand>
        <name>alpha-maltose 1-phosphate</name>
        <dbReference type="ChEBI" id="CHEBI:63576"/>
    </ligand>
</feature>
<comment type="caution">
    <text evidence="9">The sequence shown here is derived from an EMBL/GenBank/DDBJ whole genome shotgun (WGS) entry which is preliminary data.</text>
</comment>
<feature type="active site" description="Nucleophile" evidence="6">
    <location>
        <position position="389"/>
    </location>
</feature>
<dbReference type="SUPFAM" id="SSF51445">
    <property type="entry name" value="(Trans)glycosidases"/>
    <property type="match status" value="1"/>
</dbReference>
<proteinExistence type="inferred from homology"/>
<dbReference type="HAMAP" id="MF_02124">
    <property type="entry name" value="GlgE"/>
    <property type="match status" value="1"/>
</dbReference>
<dbReference type="RefSeq" id="WP_183593467.1">
    <property type="nucleotide sequence ID" value="NZ_JACHWR010000002.1"/>
</dbReference>
<keyword evidence="2 6" id="KW-0328">Glycosyltransferase</keyword>
<dbReference type="InterPro" id="IPR021828">
    <property type="entry name" value="GlgE_dom_N/S"/>
</dbReference>
<dbReference type="GO" id="GO:0004553">
    <property type="term" value="F:hydrolase activity, hydrolyzing O-glycosyl compounds"/>
    <property type="evidence" value="ECO:0007669"/>
    <property type="project" value="InterPro"/>
</dbReference>
<dbReference type="GO" id="GO:0016758">
    <property type="term" value="F:hexosyltransferase activity"/>
    <property type="evidence" value="ECO:0007669"/>
    <property type="project" value="UniProtKB-UniRule"/>
</dbReference>
<organism evidence="9 10">
    <name type="scientific">Nocardioides soli</name>
    <dbReference type="NCBI Taxonomy" id="1036020"/>
    <lineage>
        <taxon>Bacteria</taxon>
        <taxon>Bacillati</taxon>
        <taxon>Actinomycetota</taxon>
        <taxon>Actinomycetes</taxon>
        <taxon>Propionibacteriales</taxon>
        <taxon>Nocardioidaceae</taxon>
        <taxon>Nocardioides</taxon>
    </lineage>
</organism>
<evidence type="ECO:0000313" key="10">
    <source>
        <dbReference type="Proteomes" id="UP000589626"/>
    </source>
</evidence>
<evidence type="ECO:0000256" key="7">
    <source>
        <dbReference type="SAM" id="MobiDB-lite"/>
    </source>
</evidence>
<dbReference type="InterPro" id="IPR006047">
    <property type="entry name" value="GH13_cat_dom"/>
</dbReference>